<proteinExistence type="predicted"/>
<reference evidence="2" key="1">
    <citation type="submission" date="2014-09" db="EMBL/GenBank/DDBJ databases">
        <authorList>
            <person name="Magalhaes I.L.F."/>
            <person name="Oliveira U."/>
            <person name="Santos F.R."/>
            <person name="Vidigal T.H.D.A."/>
            <person name="Brescovit A.D."/>
            <person name="Santos A.J."/>
        </authorList>
    </citation>
    <scope>NUCLEOTIDE SEQUENCE</scope>
    <source>
        <tissue evidence="2">Shoot tissue taken approximately 20 cm above the soil surface</tissue>
    </source>
</reference>
<evidence type="ECO:0000313" key="2">
    <source>
        <dbReference type="EMBL" id="JAD48017.1"/>
    </source>
</evidence>
<name>A0A0A9ALQ3_ARUDO</name>
<feature type="compositionally biased region" description="Acidic residues" evidence="1">
    <location>
        <begin position="48"/>
        <end position="58"/>
    </location>
</feature>
<reference evidence="2" key="2">
    <citation type="journal article" date="2015" name="Data Brief">
        <title>Shoot transcriptome of the giant reed, Arundo donax.</title>
        <authorList>
            <person name="Barrero R.A."/>
            <person name="Guerrero F.D."/>
            <person name="Moolhuijzen P."/>
            <person name="Goolsby J.A."/>
            <person name="Tidwell J."/>
            <person name="Bellgard S.E."/>
            <person name="Bellgard M.I."/>
        </authorList>
    </citation>
    <scope>NUCLEOTIDE SEQUENCE</scope>
    <source>
        <tissue evidence="2">Shoot tissue taken approximately 20 cm above the soil surface</tissue>
    </source>
</reference>
<sequence>MGWPGCSSGRRAHCPPRDARVLPVLHPGERQQLSRREGLCPRRRAPENDDVETNFAGEEEQSAWSAFETWKTGRGPVRFALRCVSLILWSQEKKIQLILVATS</sequence>
<feature type="compositionally biased region" description="Basic and acidic residues" evidence="1">
    <location>
        <begin position="32"/>
        <end position="47"/>
    </location>
</feature>
<accession>A0A0A9ALQ3</accession>
<organism evidence="2">
    <name type="scientific">Arundo donax</name>
    <name type="common">Giant reed</name>
    <name type="synonym">Donax arundinaceus</name>
    <dbReference type="NCBI Taxonomy" id="35708"/>
    <lineage>
        <taxon>Eukaryota</taxon>
        <taxon>Viridiplantae</taxon>
        <taxon>Streptophyta</taxon>
        <taxon>Embryophyta</taxon>
        <taxon>Tracheophyta</taxon>
        <taxon>Spermatophyta</taxon>
        <taxon>Magnoliopsida</taxon>
        <taxon>Liliopsida</taxon>
        <taxon>Poales</taxon>
        <taxon>Poaceae</taxon>
        <taxon>PACMAD clade</taxon>
        <taxon>Arundinoideae</taxon>
        <taxon>Arundineae</taxon>
        <taxon>Arundo</taxon>
    </lineage>
</organism>
<dbReference type="AlphaFoldDB" id="A0A0A9ALQ3"/>
<evidence type="ECO:0000256" key="1">
    <source>
        <dbReference type="SAM" id="MobiDB-lite"/>
    </source>
</evidence>
<feature type="region of interest" description="Disordered" evidence="1">
    <location>
        <begin position="32"/>
        <end position="58"/>
    </location>
</feature>
<dbReference type="EMBL" id="GBRH01249878">
    <property type="protein sequence ID" value="JAD48017.1"/>
    <property type="molecule type" value="Transcribed_RNA"/>
</dbReference>
<protein>
    <submittedName>
        <fullName evidence="2">Uncharacterized protein</fullName>
    </submittedName>
</protein>